<dbReference type="InterPro" id="IPR037066">
    <property type="entry name" value="Plug_dom_sf"/>
</dbReference>
<dbReference type="SUPFAM" id="SSF56935">
    <property type="entry name" value="Porins"/>
    <property type="match status" value="1"/>
</dbReference>
<dbReference type="InterPro" id="IPR012910">
    <property type="entry name" value="Plug_dom"/>
</dbReference>
<dbReference type="InterPro" id="IPR008969">
    <property type="entry name" value="CarboxyPept-like_regulatory"/>
</dbReference>
<evidence type="ECO:0000313" key="3">
    <source>
        <dbReference type="Proteomes" id="UP000190121"/>
    </source>
</evidence>
<dbReference type="STRING" id="29524.SAMN02745171_01056"/>
<dbReference type="RefSeq" id="WP_078736978.1">
    <property type="nucleotide sequence ID" value="NZ_FUXE01000009.1"/>
</dbReference>
<dbReference type="Gene3D" id="2.170.130.10">
    <property type="entry name" value="TonB-dependent receptor, plug domain"/>
    <property type="match status" value="1"/>
</dbReference>
<dbReference type="EMBL" id="FUXE01000009">
    <property type="protein sequence ID" value="SJZ76030.1"/>
    <property type="molecule type" value="Genomic_DNA"/>
</dbReference>
<name>A0A1T4N9P2_9PORP</name>
<dbReference type="SUPFAM" id="SSF49464">
    <property type="entry name" value="Carboxypeptidase regulatory domain-like"/>
    <property type="match status" value="1"/>
</dbReference>
<evidence type="ECO:0000313" key="2">
    <source>
        <dbReference type="EMBL" id="SJZ76030.1"/>
    </source>
</evidence>
<reference evidence="3" key="1">
    <citation type="submission" date="2017-02" db="EMBL/GenBank/DDBJ databases">
        <authorList>
            <person name="Varghese N."/>
            <person name="Submissions S."/>
        </authorList>
    </citation>
    <scope>NUCLEOTIDE SEQUENCE [LARGE SCALE GENOMIC DNA]</scope>
    <source>
        <strain evidence="3">ATCC 51356</strain>
    </source>
</reference>
<dbReference type="OrthoDB" id="1108759at2"/>
<proteinExistence type="predicted"/>
<accession>A0A1T4N9P2</accession>
<dbReference type="Pfam" id="PF07715">
    <property type="entry name" value="Plug"/>
    <property type="match status" value="1"/>
</dbReference>
<organism evidence="2 3">
    <name type="scientific">Porphyromonas circumdentaria</name>
    <dbReference type="NCBI Taxonomy" id="29524"/>
    <lineage>
        <taxon>Bacteria</taxon>
        <taxon>Pseudomonadati</taxon>
        <taxon>Bacteroidota</taxon>
        <taxon>Bacteroidia</taxon>
        <taxon>Bacteroidales</taxon>
        <taxon>Porphyromonadaceae</taxon>
        <taxon>Porphyromonas</taxon>
    </lineage>
</organism>
<dbReference type="Pfam" id="PF13715">
    <property type="entry name" value="CarbopepD_reg_2"/>
    <property type="match status" value="1"/>
</dbReference>
<keyword evidence="3" id="KW-1185">Reference proteome</keyword>
<keyword evidence="2" id="KW-0675">Receptor</keyword>
<sequence length="818" mass="92830">MKKNRFQKTYSFFFGLLLLTVGSAWSQSVRIHGYVLDRERKPIEFANVKVKGRALGASTNLKGYYSFSLPISADSLVIEFSSLGYRSVQKTFPKGISTDLRLNVELPEEATEISTVTVVATQKKQQNMERISAENIRINSSPTGGVESLVATYAGVTQNNELSSQYSVRGGSYDENMVYVNGMEVYRPLLVRSAQQEGLSFVNPDMTRSVTFSAGGFTAEYGDKMSSVLDIRYKIPDRFEASAEAGLQGVQVYVGSRHGRFTQVTGVRFKSGKALLSTFDTKGEYEPLYFDAQTYMTLRLNKSWMLHFLGNTSSTHYSFIPQTRETSFGTVTNAKTLKIYFDGRERDHFLSFFGSLGLSFTPSAEQRHSFNIGVYNSGEEETYDIEGAYYLDNVDMGGGKNSTSEVSTNLNALATGTNLEHARNRLTYTLLTASYSALWKIHEAHTLKGGISYRREMVSDYISEWTRRDSAGYNQPRQEERIEMLYNLYSSNALQSHRLGAYVMDEMHWETAKGAFSLYPGVRASYWSFNKEFIVSPRVVASFSPKAMPKVSFRVASGLYYQAPFYKEIRTTVTDANGNNEVHLNPSIRSQGSLHFLLGGDYQFRIEERKFRLSTELYYKHLYHLNPYVVDNVKVRYLGNNVGRGYIAGVDVKLFGEFVPGVDSWLTASLLKSRQTIPNVGTMDLPNAPSYNFSLFFQDYFPGYKKLRLSLRGVLSGGLPQFRPSQEFQMPAFTGASYKRVDMGLIYRLYDEEQSRRRVRNGFLSAFKSVDVSLEFFNLLDNANVSGYYWITDAFNHQYAVPNYLTRRQINVRLRADF</sequence>
<dbReference type="AlphaFoldDB" id="A0A1T4N9P2"/>
<dbReference type="Proteomes" id="UP000190121">
    <property type="component" value="Unassembled WGS sequence"/>
</dbReference>
<feature type="domain" description="TonB-dependent receptor plug" evidence="1">
    <location>
        <begin position="125"/>
        <end position="223"/>
    </location>
</feature>
<protein>
    <submittedName>
        <fullName evidence="2">Outer membrane receptor proteins, mostly Fe transport</fullName>
    </submittedName>
</protein>
<gene>
    <name evidence="2" type="ORF">SAMN02745171_01056</name>
</gene>
<evidence type="ECO:0000259" key="1">
    <source>
        <dbReference type="Pfam" id="PF07715"/>
    </source>
</evidence>